<reference evidence="2 3" key="1">
    <citation type="journal article" date="2021" name="Sci. Rep.">
        <title>The distribution of antibiotic resistance genes in chicken gut microbiota commensals.</title>
        <authorList>
            <person name="Juricova H."/>
            <person name="Matiasovicova J."/>
            <person name="Kubasova T."/>
            <person name="Cejkova D."/>
            <person name="Rychlik I."/>
        </authorList>
    </citation>
    <scope>NUCLEOTIDE SEQUENCE [LARGE SCALE GENOMIC DNA]</scope>
    <source>
        <strain evidence="2 3">An562</strain>
    </source>
</reference>
<dbReference type="Pfam" id="PF09820">
    <property type="entry name" value="AAA-ATPase_like"/>
    <property type="match status" value="1"/>
</dbReference>
<evidence type="ECO:0000259" key="1">
    <source>
        <dbReference type="Pfam" id="PF09820"/>
    </source>
</evidence>
<gene>
    <name evidence="2" type="ORF">H5985_05880</name>
</gene>
<dbReference type="RefSeq" id="WP_205050386.1">
    <property type="nucleotide sequence ID" value="NZ_JACJKX010000009.1"/>
</dbReference>
<dbReference type="Pfam" id="PF08011">
    <property type="entry name" value="PDDEXK_9"/>
    <property type="match status" value="1"/>
</dbReference>
<dbReference type="InterPro" id="IPR012547">
    <property type="entry name" value="PDDEXK_9"/>
</dbReference>
<dbReference type="PANTHER" id="PTHR34825:SF1">
    <property type="entry name" value="AAA-ATPASE-LIKE DOMAIN-CONTAINING PROTEIN"/>
    <property type="match status" value="1"/>
</dbReference>
<evidence type="ECO:0000313" key="3">
    <source>
        <dbReference type="Proteomes" id="UP000777002"/>
    </source>
</evidence>
<name>A0ABS2GVB7_9BURK</name>
<protein>
    <submittedName>
        <fullName evidence="2">AAA family ATPase</fullName>
    </submittedName>
</protein>
<evidence type="ECO:0000313" key="2">
    <source>
        <dbReference type="EMBL" id="MBM6928797.1"/>
    </source>
</evidence>
<sequence>MRALPLGTSSFSTLRENNEIYVDKTSLVYRLAQTRGKIFLARPRRFGKSLLVSTFESLFKSGLKDFQSLAIEKLWNDKTYPVVRLDFSELKEFNSVAQFSTNFTEMLRLKFSAAGFLCEKNEPFLILKLSNWLSGLKPSSLVILVDEYDAPLTACLDQPELFAGVRSLMSQFFLTLKSNEGCQRFFFMTGITKFSNTSIFSAFNNLQDISLDPLYGSLLGYTEEEIKTNFHDYLLNASSTLQTSVEDVLNKLKQNYNGFCFDEKAQHRVYCPWSVLNFFNRPDRGFQNYWYSSGGQPAVLMKYLVNHALARPISYGEHKELRLSELGSARQYEEIGLDVLLTQAGYYTIKEVTEDQYAVLGYPNEEVAVSMAQLYADELLNGKRLRIPGTSPLSTVMAQGTTDEVVEQFNNAVNAIDYQRYPITDEASCKAYLQVLLIGAAMIPRVEVHNALGRSDMEVEVGSRHWVFEFKYAQKSSEVDRLLAIAVDQIKSRHYGENVNGKKLIQVALVFSEEERRFKAWRTL</sequence>
<dbReference type="Proteomes" id="UP000777002">
    <property type="component" value="Unassembled WGS sequence"/>
</dbReference>
<dbReference type="EMBL" id="JACJKX010000009">
    <property type="protein sequence ID" value="MBM6928797.1"/>
    <property type="molecule type" value="Genomic_DNA"/>
</dbReference>
<keyword evidence="3" id="KW-1185">Reference proteome</keyword>
<proteinExistence type="predicted"/>
<dbReference type="PANTHER" id="PTHR34825">
    <property type="entry name" value="CONSERVED PROTEIN, WITH A WEAK D-GALACTARATE DEHYDRATASE/ALTRONATE HYDROLASE DOMAIN"/>
    <property type="match status" value="1"/>
</dbReference>
<dbReference type="InterPro" id="IPR018631">
    <property type="entry name" value="AAA-ATPase-like_dom"/>
</dbReference>
<organism evidence="2 3">
    <name type="scientific">Parasutterella secunda</name>
    <dbReference type="NCBI Taxonomy" id="626947"/>
    <lineage>
        <taxon>Bacteria</taxon>
        <taxon>Pseudomonadati</taxon>
        <taxon>Pseudomonadota</taxon>
        <taxon>Betaproteobacteria</taxon>
        <taxon>Burkholderiales</taxon>
        <taxon>Sutterellaceae</taxon>
        <taxon>Parasutterella</taxon>
    </lineage>
</organism>
<accession>A0ABS2GVB7</accession>
<comment type="caution">
    <text evidence="2">The sequence shown here is derived from an EMBL/GenBank/DDBJ whole genome shotgun (WGS) entry which is preliminary data.</text>
</comment>
<feature type="domain" description="AAA-ATPase-like" evidence="1">
    <location>
        <begin position="5"/>
        <end position="200"/>
    </location>
</feature>